<reference evidence="1" key="1">
    <citation type="submission" date="2022-03" db="EMBL/GenBank/DDBJ databases">
        <authorList>
            <person name="Martin H S."/>
        </authorList>
    </citation>
    <scope>NUCLEOTIDE SEQUENCE</scope>
</reference>
<proteinExistence type="predicted"/>
<protein>
    <submittedName>
        <fullName evidence="1">Uncharacterized protein</fullName>
    </submittedName>
</protein>
<dbReference type="EMBL" id="OW152841">
    <property type="protein sequence ID" value="CAH2062567.1"/>
    <property type="molecule type" value="Genomic_DNA"/>
</dbReference>
<feature type="non-terminal residue" evidence="1">
    <location>
        <position position="95"/>
    </location>
</feature>
<organism evidence="1 2">
    <name type="scientific">Iphiclides podalirius</name>
    <name type="common">scarce swallowtail</name>
    <dbReference type="NCBI Taxonomy" id="110791"/>
    <lineage>
        <taxon>Eukaryota</taxon>
        <taxon>Metazoa</taxon>
        <taxon>Ecdysozoa</taxon>
        <taxon>Arthropoda</taxon>
        <taxon>Hexapoda</taxon>
        <taxon>Insecta</taxon>
        <taxon>Pterygota</taxon>
        <taxon>Neoptera</taxon>
        <taxon>Endopterygota</taxon>
        <taxon>Lepidoptera</taxon>
        <taxon>Glossata</taxon>
        <taxon>Ditrysia</taxon>
        <taxon>Papilionoidea</taxon>
        <taxon>Papilionidae</taxon>
        <taxon>Papilioninae</taxon>
        <taxon>Iphiclides</taxon>
    </lineage>
</organism>
<sequence length="95" mass="10517">MRFPAKPRCGTLNVNGNAAWPEFARVILRSSYTEITCSNISKRRGRRAGSRAKVDSIPTRLGLDFIACIVRCANRGSCDVIVQDSLRPRAAPARR</sequence>
<evidence type="ECO:0000313" key="1">
    <source>
        <dbReference type="EMBL" id="CAH2062567.1"/>
    </source>
</evidence>
<gene>
    <name evidence="1" type="ORF">IPOD504_LOCUS12093</name>
</gene>
<evidence type="ECO:0000313" key="2">
    <source>
        <dbReference type="Proteomes" id="UP000837857"/>
    </source>
</evidence>
<name>A0ABN8IS87_9NEOP</name>
<dbReference type="Proteomes" id="UP000837857">
    <property type="component" value="Chromosome 29"/>
</dbReference>
<keyword evidence="2" id="KW-1185">Reference proteome</keyword>
<accession>A0ABN8IS87</accession>